<protein>
    <recommendedName>
        <fullName evidence="6">PHD-type domain-containing protein</fullName>
    </recommendedName>
</protein>
<dbReference type="Gene3D" id="3.30.40.10">
    <property type="entry name" value="Zinc/RING finger domain, C3HC4 (zinc finger)"/>
    <property type="match status" value="1"/>
</dbReference>
<gene>
    <name evidence="7" type="ORF">ABVK25_010734</name>
</gene>
<reference evidence="7 8" key="1">
    <citation type="submission" date="2024-09" db="EMBL/GenBank/DDBJ databases">
        <title>Rethinking Asexuality: The Enigmatic Case of Functional Sexual Genes in Lepraria (Stereocaulaceae).</title>
        <authorList>
            <person name="Doellman M."/>
            <person name="Sun Y."/>
            <person name="Barcenas-Pena A."/>
            <person name="Lumbsch H.T."/>
            <person name="Grewe F."/>
        </authorList>
    </citation>
    <scope>NUCLEOTIDE SEQUENCE [LARGE SCALE GENOMIC DNA]</scope>
    <source>
        <strain evidence="7 8">Grewe 0041</strain>
    </source>
</reference>
<feature type="compositionally biased region" description="Low complexity" evidence="5">
    <location>
        <begin position="345"/>
        <end position="357"/>
    </location>
</feature>
<dbReference type="Proteomes" id="UP001590951">
    <property type="component" value="Unassembled WGS sequence"/>
</dbReference>
<dbReference type="EMBL" id="JBHFEH010000074">
    <property type="protein sequence ID" value="KAL2048982.1"/>
    <property type="molecule type" value="Genomic_DNA"/>
</dbReference>
<dbReference type="PANTHER" id="PTHR14296">
    <property type="entry name" value="REMODELING AND SPACING FACTOR 1"/>
    <property type="match status" value="1"/>
</dbReference>
<keyword evidence="1" id="KW-0479">Metal-binding</keyword>
<evidence type="ECO:0000256" key="1">
    <source>
        <dbReference type="ARBA" id="ARBA00022723"/>
    </source>
</evidence>
<feature type="compositionally biased region" description="Polar residues" evidence="5">
    <location>
        <begin position="584"/>
        <end position="603"/>
    </location>
</feature>
<feature type="compositionally biased region" description="Low complexity" evidence="5">
    <location>
        <begin position="553"/>
        <end position="565"/>
    </location>
</feature>
<dbReference type="InterPro" id="IPR001965">
    <property type="entry name" value="Znf_PHD"/>
</dbReference>
<feature type="compositionally biased region" description="Basic residues" evidence="5">
    <location>
        <begin position="36"/>
        <end position="51"/>
    </location>
</feature>
<dbReference type="CDD" id="cd15556">
    <property type="entry name" value="PHD_MMD1_like"/>
    <property type="match status" value="1"/>
</dbReference>
<evidence type="ECO:0000256" key="2">
    <source>
        <dbReference type="ARBA" id="ARBA00022771"/>
    </source>
</evidence>
<feature type="compositionally biased region" description="Acidic residues" evidence="5">
    <location>
        <begin position="55"/>
        <end position="65"/>
    </location>
</feature>
<name>A0ABR4ATE9_9LECA</name>
<evidence type="ECO:0000256" key="3">
    <source>
        <dbReference type="ARBA" id="ARBA00022833"/>
    </source>
</evidence>
<dbReference type="SMART" id="SM00249">
    <property type="entry name" value="PHD"/>
    <property type="match status" value="1"/>
</dbReference>
<feature type="compositionally biased region" description="Polar residues" evidence="5">
    <location>
        <begin position="488"/>
        <end position="498"/>
    </location>
</feature>
<dbReference type="PANTHER" id="PTHR14296:SF3">
    <property type="entry name" value="DIKAR, ISOFORM F"/>
    <property type="match status" value="1"/>
</dbReference>
<accession>A0ABR4ATE9</accession>
<dbReference type="InterPro" id="IPR019787">
    <property type="entry name" value="Znf_PHD-finger"/>
</dbReference>
<dbReference type="InterPro" id="IPR019786">
    <property type="entry name" value="Zinc_finger_PHD-type_CS"/>
</dbReference>
<sequence>MTEMGATTSYSTTTDYIAVPIRGHHLHPHPSQNRMPTRRKVRLRLGASKRRKTEEIEESANDADGDTPAAENGEPESKIENDGFGGRKWECIAVTLTEYQDFLESIKKSRDADEKYLHKRVTEEVLPIIEKSEESRLRKKQKQERELINMQKLATAKRSSRLEAKQEREREEREAAEAEQKKKTDLLAAKQDQEKQRKMEEARENRMMTREQRIKEREYKRILHEEELANLSEENKKVEAGEARLSERHLKTEMEKKKKELAALAEEDEWFFDCSKCGVHGTNLDDGSHSVACDKCNVWQHSVCLGISQAEAEKDDFHFVCHDCKRREEDAKKPKIPSLKFHLGSSSSPPSQKQKAAVSRANGTKKRKSSEEPNHLPPTKMFKPVDGSRQASNPHLPQQPHNGQNGQNGMHATVMNGPTLSPQGQVPHAIYSGNQEESFFSRRQYPNAPQPPPGLRSPPGPPAYANGYTHHTQHMNGNVYNNAHVPQLPQQNFQSPESYPSPYAANGSYGSHQPQNVGWSARYTPPHQAHPQQAHGPPPSQNPFANSFDRQRPASSHSPSTVPSPVKNGPSLSPPQHSLPEYNLTYQTPHINQTPYANGNSPHQALPPTGPPAYSPVKHPSPPSVAPPAKHPPSSSPIAHQPPLQNNAPASPGFSPTKHSPAHQPAPGYGMASNPTVLLPAPQRSPSPMQSFDSAMKSHPVALPPAHQLSPSPMQQNSNTTVQSSTPAPTGTMNGNATGQ</sequence>
<feature type="region of interest" description="Disordered" evidence="5">
    <location>
        <begin position="132"/>
        <end position="210"/>
    </location>
</feature>
<feature type="region of interest" description="Disordered" evidence="5">
    <location>
        <begin position="443"/>
        <end position="740"/>
    </location>
</feature>
<keyword evidence="8" id="KW-1185">Reference proteome</keyword>
<evidence type="ECO:0000259" key="6">
    <source>
        <dbReference type="PROSITE" id="PS50016"/>
    </source>
</evidence>
<dbReference type="InterPro" id="IPR028938">
    <property type="entry name" value="Rsf1-like"/>
</dbReference>
<feature type="compositionally biased region" description="Low complexity" evidence="5">
    <location>
        <begin position="525"/>
        <end position="535"/>
    </location>
</feature>
<dbReference type="SUPFAM" id="SSF57903">
    <property type="entry name" value="FYVE/PHD zinc finger"/>
    <property type="match status" value="1"/>
</dbReference>
<dbReference type="InterPro" id="IPR011011">
    <property type="entry name" value="Znf_FYVE_PHD"/>
</dbReference>
<keyword evidence="2 4" id="KW-0863">Zinc-finger</keyword>
<feature type="compositionally biased region" description="Basic and acidic residues" evidence="5">
    <location>
        <begin position="75"/>
        <end position="84"/>
    </location>
</feature>
<feature type="compositionally biased region" description="Low complexity" evidence="5">
    <location>
        <begin position="398"/>
        <end position="409"/>
    </location>
</feature>
<proteinExistence type="predicted"/>
<feature type="compositionally biased region" description="Pro residues" evidence="5">
    <location>
        <begin position="608"/>
        <end position="635"/>
    </location>
</feature>
<dbReference type="PROSITE" id="PS01359">
    <property type="entry name" value="ZF_PHD_1"/>
    <property type="match status" value="1"/>
</dbReference>
<evidence type="ECO:0000313" key="7">
    <source>
        <dbReference type="EMBL" id="KAL2048982.1"/>
    </source>
</evidence>
<organism evidence="7 8">
    <name type="scientific">Lepraria finkii</name>
    <dbReference type="NCBI Taxonomy" id="1340010"/>
    <lineage>
        <taxon>Eukaryota</taxon>
        <taxon>Fungi</taxon>
        <taxon>Dikarya</taxon>
        <taxon>Ascomycota</taxon>
        <taxon>Pezizomycotina</taxon>
        <taxon>Lecanoromycetes</taxon>
        <taxon>OSLEUM clade</taxon>
        <taxon>Lecanoromycetidae</taxon>
        <taxon>Lecanorales</taxon>
        <taxon>Lecanorineae</taxon>
        <taxon>Stereocaulaceae</taxon>
        <taxon>Lepraria</taxon>
    </lineage>
</organism>
<dbReference type="PROSITE" id="PS50016">
    <property type="entry name" value="ZF_PHD_2"/>
    <property type="match status" value="1"/>
</dbReference>
<feature type="compositionally biased region" description="Polar residues" evidence="5">
    <location>
        <begin position="684"/>
        <end position="693"/>
    </location>
</feature>
<evidence type="ECO:0000256" key="5">
    <source>
        <dbReference type="SAM" id="MobiDB-lite"/>
    </source>
</evidence>
<feature type="compositionally biased region" description="Polar residues" evidence="5">
    <location>
        <begin position="508"/>
        <end position="518"/>
    </location>
</feature>
<feature type="compositionally biased region" description="Polar residues" evidence="5">
    <location>
        <begin position="709"/>
        <end position="740"/>
    </location>
</feature>
<dbReference type="InterPro" id="IPR013083">
    <property type="entry name" value="Znf_RING/FYVE/PHD"/>
</dbReference>
<dbReference type="Pfam" id="PF00628">
    <property type="entry name" value="PHD"/>
    <property type="match status" value="1"/>
</dbReference>
<feature type="compositionally biased region" description="Pro residues" evidence="5">
    <location>
        <begin position="448"/>
        <end position="462"/>
    </location>
</feature>
<feature type="region of interest" description="Disordered" evidence="5">
    <location>
        <begin position="22"/>
        <end position="84"/>
    </location>
</feature>
<dbReference type="InterPro" id="IPR058054">
    <property type="entry name" value="Znf_MS1-like"/>
</dbReference>
<feature type="region of interest" description="Disordered" evidence="5">
    <location>
        <begin position="331"/>
        <end position="428"/>
    </location>
</feature>
<evidence type="ECO:0000313" key="8">
    <source>
        <dbReference type="Proteomes" id="UP001590951"/>
    </source>
</evidence>
<feature type="domain" description="PHD-type" evidence="6">
    <location>
        <begin position="271"/>
        <end position="327"/>
    </location>
</feature>
<evidence type="ECO:0000256" key="4">
    <source>
        <dbReference type="PROSITE-ProRule" id="PRU00146"/>
    </source>
</evidence>
<comment type="caution">
    <text evidence="7">The sequence shown here is derived from an EMBL/GenBank/DDBJ whole genome shotgun (WGS) entry which is preliminary data.</text>
</comment>
<feature type="compositionally biased region" description="Basic and acidic residues" evidence="5">
    <location>
        <begin position="160"/>
        <end position="210"/>
    </location>
</feature>
<keyword evidence="3" id="KW-0862">Zinc</keyword>